<organism evidence="1 2">
    <name type="scientific">Candidatus Yanofskybacteria bacterium RIFCSPHIGHO2_01_FULL_41_53</name>
    <dbReference type="NCBI Taxonomy" id="1802663"/>
    <lineage>
        <taxon>Bacteria</taxon>
        <taxon>Candidatus Yanofskyibacteriota</taxon>
    </lineage>
</organism>
<reference evidence="1 2" key="1">
    <citation type="journal article" date="2016" name="Nat. Commun.">
        <title>Thousands of microbial genomes shed light on interconnected biogeochemical processes in an aquifer system.</title>
        <authorList>
            <person name="Anantharaman K."/>
            <person name="Brown C.T."/>
            <person name="Hug L.A."/>
            <person name="Sharon I."/>
            <person name="Castelle C.J."/>
            <person name="Probst A.J."/>
            <person name="Thomas B.C."/>
            <person name="Singh A."/>
            <person name="Wilkins M.J."/>
            <person name="Karaoz U."/>
            <person name="Brodie E.L."/>
            <person name="Williams K.H."/>
            <person name="Hubbard S.S."/>
            <person name="Banfield J.F."/>
        </authorList>
    </citation>
    <scope>NUCLEOTIDE SEQUENCE [LARGE SCALE GENOMIC DNA]</scope>
</reference>
<dbReference type="EMBL" id="MGJD01000024">
    <property type="protein sequence ID" value="OGN00248.1"/>
    <property type="molecule type" value="Genomic_DNA"/>
</dbReference>
<dbReference type="AlphaFoldDB" id="A0A1F8EHZ3"/>
<dbReference type="Gene3D" id="3.40.50.410">
    <property type="entry name" value="von Willebrand factor, type A domain"/>
    <property type="match status" value="1"/>
</dbReference>
<proteinExistence type="predicted"/>
<evidence type="ECO:0000313" key="2">
    <source>
        <dbReference type="Proteomes" id="UP000177117"/>
    </source>
</evidence>
<name>A0A1F8EHZ3_9BACT</name>
<protein>
    <recommendedName>
        <fullName evidence="3">VWFA domain-containing protein</fullName>
    </recommendedName>
</protein>
<dbReference type="InterPro" id="IPR036465">
    <property type="entry name" value="vWFA_dom_sf"/>
</dbReference>
<evidence type="ECO:0008006" key="3">
    <source>
        <dbReference type="Google" id="ProtNLM"/>
    </source>
</evidence>
<dbReference type="SUPFAM" id="SSF53300">
    <property type="entry name" value="vWA-like"/>
    <property type="match status" value="1"/>
</dbReference>
<sequence>MNKVFLIFYSELFSRISEAFGYIKFSVDIFSDAVKELKGFKQDYDSPQRYDFDDGTTSTVKVRLMQQLNTQGGTNMLDGIKKTATELNKQVEEYPDYASAFYFVGDGGDTYGNAANITRFLQLNESEHGFGEHMYSAILLGNEAQRQELANIFSDEHTNVAPDFDELIEKSMDKFDEDLEEYLRTKTN</sequence>
<dbReference type="Proteomes" id="UP000177117">
    <property type="component" value="Unassembled WGS sequence"/>
</dbReference>
<gene>
    <name evidence="1" type="ORF">A2650_04400</name>
</gene>
<evidence type="ECO:0000313" key="1">
    <source>
        <dbReference type="EMBL" id="OGN00248.1"/>
    </source>
</evidence>
<accession>A0A1F8EHZ3</accession>
<comment type="caution">
    <text evidence="1">The sequence shown here is derived from an EMBL/GenBank/DDBJ whole genome shotgun (WGS) entry which is preliminary data.</text>
</comment>